<dbReference type="Proteomes" id="UP001479436">
    <property type="component" value="Unassembled WGS sequence"/>
</dbReference>
<comment type="caution">
    <text evidence="15">The sequence shown here is derived from an EMBL/GenBank/DDBJ whole genome shotgun (WGS) entry which is preliminary data.</text>
</comment>
<evidence type="ECO:0000256" key="1">
    <source>
        <dbReference type="ARBA" id="ARBA00004434"/>
    </source>
</evidence>
<dbReference type="PANTHER" id="PTHR39476:SF1">
    <property type="entry name" value="NADH DEHYDROGENASE [UBIQUINONE] 1 BETA SUBCOMPLEX SUBUNIT 4"/>
    <property type="match status" value="1"/>
</dbReference>
<evidence type="ECO:0000256" key="5">
    <source>
        <dbReference type="ARBA" id="ARBA00022660"/>
    </source>
</evidence>
<evidence type="ECO:0000256" key="8">
    <source>
        <dbReference type="ARBA" id="ARBA00022982"/>
    </source>
</evidence>
<evidence type="ECO:0000256" key="4">
    <source>
        <dbReference type="ARBA" id="ARBA00022448"/>
    </source>
</evidence>
<keyword evidence="4" id="KW-0813">Transport</keyword>
<feature type="transmembrane region" description="Helical" evidence="14">
    <location>
        <begin position="36"/>
        <end position="55"/>
    </location>
</feature>
<dbReference type="PANTHER" id="PTHR39476">
    <property type="entry name" value="NADH:UBIQUINONE OXIDOREDUCTASE 6.6KD SUBUNIT"/>
    <property type="match status" value="1"/>
</dbReference>
<evidence type="ECO:0000256" key="3">
    <source>
        <dbReference type="ARBA" id="ARBA00018681"/>
    </source>
</evidence>
<gene>
    <name evidence="15" type="ORF">K7432_005578</name>
</gene>
<evidence type="ECO:0000256" key="7">
    <source>
        <dbReference type="ARBA" id="ARBA00022792"/>
    </source>
</evidence>
<keyword evidence="11 14" id="KW-0472">Membrane</keyword>
<keyword evidence="9 14" id="KW-1133">Transmembrane helix</keyword>
<keyword evidence="16" id="KW-1185">Reference proteome</keyword>
<accession>A0ABR2WWE1</accession>
<evidence type="ECO:0000256" key="10">
    <source>
        <dbReference type="ARBA" id="ARBA00023128"/>
    </source>
</evidence>
<keyword evidence="5" id="KW-0679">Respiratory chain</keyword>
<organism evidence="15 16">
    <name type="scientific">Basidiobolus ranarum</name>
    <dbReference type="NCBI Taxonomy" id="34480"/>
    <lineage>
        <taxon>Eukaryota</taxon>
        <taxon>Fungi</taxon>
        <taxon>Fungi incertae sedis</taxon>
        <taxon>Zoopagomycota</taxon>
        <taxon>Entomophthoromycotina</taxon>
        <taxon>Basidiobolomycetes</taxon>
        <taxon>Basidiobolales</taxon>
        <taxon>Basidiobolaceae</taxon>
        <taxon>Basidiobolus</taxon>
    </lineage>
</organism>
<evidence type="ECO:0000256" key="6">
    <source>
        <dbReference type="ARBA" id="ARBA00022692"/>
    </source>
</evidence>
<evidence type="ECO:0000313" key="16">
    <source>
        <dbReference type="Proteomes" id="UP001479436"/>
    </source>
</evidence>
<proteinExistence type="inferred from homology"/>
<keyword evidence="6 14" id="KW-0812">Transmembrane</keyword>
<evidence type="ECO:0000256" key="11">
    <source>
        <dbReference type="ARBA" id="ARBA00023136"/>
    </source>
</evidence>
<sequence length="80" mass="9442">MAGHNDHSLIHDPAIDRWATMRETTYQHFRWTRRTVSLSLIYLVAVPIGITYLAYKTHDKDLEGKGNGYTWRREVPEKKQ</sequence>
<dbReference type="InterPro" id="IPR009866">
    <property type="entry name" value="NADH_UbQ_OxRdtase_NDUFB4_su"/>
</dbReference>
<comment type="similarity">
    <text evidence="2">Belongs to the complex I NDUFB4 subunit family.</text>
</comment>
<keyword evidence="8" id="KW-0249">Electron transport</keyword>
<dbReference type="Pfam" id="PF07225">
    <property type="entry name" value="NDUF_B4"/>
    <property type="match status" value="1"/>
</dbReference>
<protein>
    <recommendedName>
        <fullName evidence="3">NADH dehydrogenase [ubiquinone] 1 beta subcomplex subunit 4</fullName>
    </recommendedName>
    <alternativeName>
        <fullName evidence="12">Complex I-B15</fullName>
    </alternativeName>
    <alternativeName>
        <fullName evidence="13">NADH-ubiquinone oxidoreductase B15 subunit</fullName>
    </alternativeName>
</protein>
<keyword evidence="7" id="KW-0999">Mitochondrion inner membrane</keyword>
<evidence type="ECO:0000256" key="13">
    <source>
        <dbReference type="ARBA" id="ARBA00030987"/>
    </source>
</evidence>
<evidence type="ECO:0000256" key="14">
    <source>
        <dbReference type="SAM" id="Phobius"/>
    </source>
</evidence>
<evidence type="ECO:0000256" key="9">
    <source>
        <dbReference type="ARBA" id="ARBA00022989"/>
    </source>
</evidence>
<evidence type="ECO:0000256" key="2">
    <source>
        <dbReference type="ARBA" id="ARBA00007260"/>
    </source>
</evidence>
<reference evidence="15 16" key="1">
    <citation type="submission" date="2023-04" db="EMBL/GenBank/DDBJ databases">
        <title>Genome of Basidiobolus ranarum AG-B5.</title>
        <authorList>
            <person name="Stajich J.E."/>
            <person name="Carter-House D."/>
            <person name="Gryganskyi A."/>
        </authorList>
    </citation>
    <scope>NUCLEOTIDE SEQUENCE [LARGE SCALE GENOMIC DNA]</scope>
    <source>
        <strain evidence="15 16">AG-B5</strain>
    </source>
</reference>
<comment type="subcellular location">
    <subcellularLocation>
        <location evidence="1">Mitochondrion inner membrane</location>
        <topology evidence="1">Single-pass membrane protein</topology>
    </subcellularLocation>
</comment>
<evidence type="ECO:0000313" key="15">
    <source>
        <dbReference type="EMBL" id="KAK9765791.1"/>
    </source>
</evidence>
<evidence type="ECO:0000256" key="12">
    <source>
        <dbReference type="ARBA" id="ARBA00030212"/>
    </source>
</evidence>
<dbReference type="EMBL" id="JASJQH010000224">
    <property type="protein sequence ID" value="KAK9765791.1"/>
    <property type="molecule type" value="Genomic_DNA"/>
</dbReference>
<keyword evidence="10" id="KW-0496">Mitochondrion</keyword>
<name>A0ABR2WWE1_9FUNG</name>